<accession>A0A1X0CSX3</accession>
<dbReference type="EMBL" id="MVHS01000085">
    <property type="protein sequence ID" value="ORA63193.1"/>
    <property type="molecule type" value="Genomic_DNA"/>
</dbReference>
<dbReference type="Proteomes" id="UP000192801">
    <property type="component" value="Unassembled WGS sequence"/>
</dbReference>
<protein>
    <submittedName>
        <fullName evidence="1">Uncharacterized protein</fullName>
    </submittedName>
</protein>
<dbReference type="STRING" id="444597.BST26_20565"/>
<name>A0A1X0CSX3_9MYCO</name>
<reference evidence="1 2" key="1">
    <citation type="submission" date="2016-12" db="EMBL/GenBank/DDBJ databases">
        <title>The new phylogeny of genus Mycobacterium.</title>
        <authorList>
            <person name="Tortoli E."/>
            <person name="Trovato A."/>
            <person name="Cirillo D.M."/>
        </authorList>
    </citation>
    <scope>NUCLEOTIDE SEQUENCE [LARGE SCALE GENOMIC DNA]</scope>
    <source>
        <strain evidence="1 2">DSM 45130</strain>
    </source>
</reference>
<evidence type="ECO:0000313" key="2">
    <source>
        <dbReference type="Proteomes" id="UP000192801"/>
    </source>
</evidence>
<dbReference type="RefSeq" id="WP_083033714.1">
    <property type="nucleotide sequence ID" value="NZ_AP022618.1"/>
</dbReference>
<organism evidence="1 2">
    <name type="scientific">Mycolicibacterium insubricum</name>
    <dbReference type="NCBI Taxonomy" id="444597"/>
    <lineage>
        <taxon>Bacteria</taxon>
        <taxon>Bacillati</taxon>
        <taxon>Actinomycetota</taxon>
        <taxon>Actinomycetes</taxon>
        <taxon>Mycobacteriales</taxon>
        <taxon>Mycobacteriaceae</taxon>
        <taxon>Mycolicibacterium</taxon>
    </lineage>
</organism>
<dbReference type="OrthoDB" id="5296182at2"/>
<comment type="caution">
    <text evidence="1">The sequence shown here is derived from an EMBL/GenBank/DDBJ whole genome shotgun (WGS) entry which is preliminary data.</text>
</comment>
<keyword evidence="2" id="KW-1185">Reference proteome</keyword>
<sequence>MDITFNNAGFRELLTGPIAQHAVETNARAVAGRANSVPSTTSPAHDKPYYVVKDGSDNKRARRRVITDGARTAAHEAKTQALLRAL</sequence>
<proteinExistence type="predicted"/>
<gene>
    <name evidence="1" type="ORF">BST26_20565</name>
</gene>
<dbReference type="AlphaFoldDB" id="A0A1X0CSX3"/>
<evidence type="ECO:0000313" key="1">
    <source>
        <dbReference type="EMBL" id="ORA63193.1"/>
    </source>
</evidence>